<accession>A0AAJ5W9I3</accession>
<evidence type="ECO:0000313" key="2">
    <source>
        <dbReference type="Proteomes" id="UP001214530"/>
    </source>
</evidence>
<organism evidence="1 2">
    <name type="scientific">Candidatus Pedobacter colombiensis</name>
    <dbReference type="NCBI Taxonomy" id="3121371"/>
    <lineage>
        <taxon>Bacteria</taxon>
        <taxon>Pseudomonadati</taxon>
        <taxon>Bacteroidota</taxon>
        <taxon>Sphingobacteriia</taxon>
        <taxon>Sphingobacteriales</taxon>
        <taxon>Sphingobacteriaceae</taxon>
        <taxon>Pedobacter</taxon>
    </lineage>
</organism>
<dbReference type="EMBL" id="CP119313">
    <property type="protein sequence ID" value="WEK20512.1"/>
    <property type="molecule type" value="Genomic_DNA"/>
</dbReference>
<evidence type="ECO:0000313" key="1">
    <source>
        <dbReference type="EMBL" id="WEK20512.1"/>
    </source>
</evidence>
<reference evidence="1" key="1">
    <citation type="submission" date="2023-03" db="EMBL/GenBank/DDBJ databases">
        <title>Andean soil-derived lignocellulolytic bacterial consortium as a source of novel taxa and putative plastic-active enzymes.</title>
        <authorList>
            <person name="Diaz-Garcia L."/>
            <person name="Chuvochina M."/>
            <person name="Feuerriegel G."/>
            <person name="Bunk B."/>
            <person name="Sproer C."/>
            <person name="Streit W.R."/>
            <person name="Rodriguez L.M."/>
            <person name="Overmann J."/>
            <person name="Jimenez D.J."/>
        </authorList>
    </citation>
    <scope>NUCLEOTIDE SEQUENCE</scope>
    <source>
        <strain evidence="1">MAG 3858</strain>
    </source>
</reference>
<name>A0AAJ5W9I3_9SPHI</name>
<dbReference type="AlphaFoldDB" id="A0AAJ5W9I3"/>
<sequence>MKERQLQEWLVKVVKTDYLINHITGLDRLKEATMIDDDSTIIPHFAIDRLLKQKYSYAASRVIKSLEGEFDLVSGEIIQNISLSNKERLLPDLILFNVEKRQVILVENKVNNKTEREAITELFGYGHEIRNHLPFLSNFDINYVLVSTDFNTLLDHSVSGQILTENMNILCLKPVIENEQILNLELHFPSSWSDIGQTELPEDALVGISMLLYEKTDFELTDFDYQTVLNIACDLVAQDSSQFNASGFLVLWKNGLVNANSTNVAGISIYTMNPFVFLPHAEKLGFPLNENSALRKYLVEFVGDRGTWQEPGSLYGIPKRAEMYLKEYFDIEWERSSTWIVDSEDYLYALNRCVLKWNSWGAVGDYVRNFYLRSNNWFKDVERKIKGGYQNPYLGLQIINYLAGTNVFKGGYFNSQQLFQFGLQIGRYRYACQNAKNAIGERLKSAEALLFWTALPLVYSLKEVGDRVVQSPSIAQCVAFPLAIHQIDIYEDYEMRIQKYIDWFQKDFIDAKTNPTVSIIFRLAIDDFPYFDNSLRGLVSTKEVKEIEVRLAFLVRTKILEIVLDRLKNRDNNKEILEDLNSAYFDGLLYTLKDGEISKHLDAIPDAVLSETFSYNFLGLLDSIKKGLLQDIGQPILPGSVDWNALYKSAILLFKAGERKTAIIISPNGETGLGKIDTIMSLNSQEEIFIQFNARNTWLEMTLKENWQKILDRTSHFFDNNSKP</sequence>
<gene>
    <name evidence="1" type="ORF">P0Y49_05095</name>
</gene>
<protein>
    <submittedName>
        <fullName evidence="1">Uncharacterized protein</fullName>
    </submittedName>
</protein>
<proteinExistence type="predicted"/>
<dbReference type="Proteomes" id="UP001214530">
    <property type="component" value="Chromosome"/>
</dbReference>